<evidence type="ECO:0000313" key="4">
    <source>
        <dbReference type="Proteomes" id="UP000321325"/>
    </source>
</evidence>
<evidence type="ECO:0000313" key="2">
    <source>
        <dbReference type="EMBL" id="TXK70725.1"/>
    </source>
</evidence>
<evidence type="ECO:0000313" key="3">
    <source>
        <dbReference type="Proteomes" id="UP000293421"/>
    </source>
</evidence>
<protein>
    <recommendedName>
        <fullName evidence="5">Transformation system protein</fullName>
    </recommendedName>
</protein>
<dbReference type="RefSeq" id="WP_039665204.1">
    <property type="nucleotide sequence ID" value="NZ_CP037746.1"/>
</dbReference>
<name>A0AAE6CZ67_9BACT</name>
<keyword evidence="4" id="KW-1185">Reference proteome</keyword>
<dbReference type="EMBL" id="CP037746">
    <property type="protein sequence ID" value="QBL13899.1"/>
    <property type="molecule type" value="Genomic_DNA"/>
</dbReference>
<reference evidence="1 3" key="1">
    <citation type="submission" date="2019-02" db="EMBL/GenBank/DDBJ databases">
        <title>Use of ANI for Rapid Identification of Enteric Bacteria.</title>
        <authorList>
            <person name="Pruckler J."/>
            <person name="Lane C."/>
            <person name="Aubert R."/>
        </authorList>
    </citation>
    <scope>NUCLEOTIDE SEQUENCE [LARGE SCALE GENOMIC DNA]</scope>
    <source>
        <strain evidence="1 3">2014D-0083</strain>
    </source>
</reference>
<evidence type="ECO:0008006" key="5">
    <source>
        <dbReference type="Google" id="ProtNLM"/>
    </source>
</evidence>
<accession>A0AAE6CZ67</accession>
<proteinExistence type="predicted"/>
<reference evidence="2 4" key="2">
    <citation type="submission" date="2019-08" db="EMBL/GenBank/DDBJ databases">
        <title>Rapid identification of Enteric Bacteria from Whole Genome Sequences (WGS) using Average Nucleotide Identity (ANI).</title>
        <authorList>
            <person name="Lane C."/>
        </authorList>
    </citation>
    <scope>NUCLEOTIDE SEQUENCE [LARGE SCALE GENOMIC DNA]</scope>
    <source>
        <strain evidence="2 4">2010D-8464</strain>
    </source>
</reference>
<dbReference type="GeneID" id="66287090"/>
<gene>
    <name evidence="1" type="ORF">A9460_06075</name>
    <name evidence="2" type="ORF">FVD15_01480</name>
</gene>
<dbReference type="Proteomes" id="UP000321325">
    <property type="component" value="Unassembled WGS sequence"/>
</dbReference>
<dbReference type="EMBL" id="VRMB01000006">
    <property type="protein sequence ID" value="TXK70725.1"/>
    <property type="molecule type" value="Genomic_DNA"/>
</dbReference>
<dbReference type="AlphaFoldDB" id="A0AAE6CZ67"/>
<dbReference type="Proteomes" id="UP000293421">
    <property type="component" value="Chromosome"/>
</dbReference>
<organism evidence="1 3">
    <name type="scientific">Campylobacter volucris</name>
    <dbReference type="NCBI Taxonomy" id="1031542"/>
    <lineage>
        <taxon>Bacteria</taxon>
        <taxon>Pseudomonadati</taxon>
        <taxon>Campylobacterota</taxon>
        <taxon>Epsilonproteobacteria</taxon>
        <taxon>Campylobacterales</taxon>
        <taxon>Campylobacteraceae</taxon>
        <taxon>Campylobacter</taxon>
    </lineage>
</organism>
<evidence type="ECO:0000313" key="1">
    <source>
        <dbReference type="EMBL" id="QBL13899.1"/>
    </source>
</evidence>
<sequence length="108" mass="12883">MLKNFFIFIMVISAYSADHFIFNKSCDVDLSTLQDPFFQQKSHVDFNFSLQAIMSNKVKINDVWYMLNDEINGFKIIKIDRFQVLLIKNNKEEMVLNLYEKNNNIIIY</sequence>